<dbReference type="Proteomes" id="UP000307169">
    <property type="component" value="Unassembled WGS sequence"/>
</dbReference>
<dbReference type="OMA" id="YAMYNKS"/>
<dbReference type="InterPro" id="IPR036443">
    <property type="entry name" value="Znf_RanBP2_sf"/>
</dbReference>
<evidence type="ECO:0000256" key="4">
    <source>
        <dbReference type="ARBA" id="ARBA00022833"/>
    </source>
</evidence>
<dbReference type="GO" id="GO:0031902">
    <property type="term" value="C:late endosome membrane"/>
    <property type="evidence" value="ECO:0007669"/>
    <property type="project" value="UniProtKB-UniRule"/>
</dbReference>
<dbReference type="Pfam" id="PF04157">
    <property type="entry name" value="EAP30"/>
    <property type="match status" value="1"/>
</dbReference>
<comment type="similarity">
    <text evidence="1 6">Belongs to the VPS36 family.</text>
</comment>
<dbReference type="GO" id="GO:0043130">
    <property type="term" value="F:ubiquitin binding"/>
    <property type="evidence" value="ECO:0007669"/>
    <property type="project" value="UniProtKB-UniRule"/>
</dbReference>
<dbReference type="GO" id="GO:0000814">
    <property type="term" value="C:ESCRT II complex"/>
    <property type="evidence" value="ECO:0007669"/>
    <property type="project" value="UniProtKB-UniRule"/>
</dbReference>
<evidence type="ECO:0000256" key="1">
    <source>
        <dbReference type="ARBA" id="ARBA00009697"/>
    </source>
</evidence>
<dbReference type="AlphaFoldDB" id="A0A4T0TPG5"/>
<dbReference type="EMBL" id="SPRX01000050">
    <property type="protein sequence ID" value="TIC63311.1"/>
    <property type="molecule type" value="Genomic_DNA"/>
</dbReference>
<keyword evidence="6" id="KW-0653">Protein transport</keyword>
<protein>
    <recommendedName>
        <fullName evidence="6">Vacuolar protein-sorting-associated protein 36</fullName>
    </recommendedName>
    <alternativeName>
        <fullName evidence="6">ESCRT-II complex subunit VPS36</fullName>
    </alternativeName>
</protein>
<evidence type="ECO:0000256" key="5">
    <source>
        <dbReference type="PROSITE-ProRule" id="PRU00322"/>
    </source>
</evidence>
<dbReference type="InterPro" id="IPR040608">
    <property type="entry name" value="Snf8/Vps36"/>
</dbReference>
<evidence type="ECO:0000313" key="18">
    <source>
        <dbReference type="Proteomes" id="UP000309601"/>
    </source>
</evidence>
<evidence type="ECO:0000313" key="11">
    <source>
        <dbReference type="EMBL" id="TIC27802.1"/>
    </source>
</evidence>
<evidence type="ECO:0000259" key="7">
    <source>
        <dbReference type="PROSITE" id="PS50199"/>
    </source>
</evidence>
<evidence type="ECO:0000313" key="20">
    <source>
        <dbReference type="Proteomes" id="UP000310708"/>
    </source>
</evidence>
<evidence type="ECO:0000313" key="12">
    <source>
        <dbReference type="EMBL" id="TIC63311.1"/>
    </source>
</evidence>
<accession>A0A4T0TPG5</accession>
<dbReference type="EMBL" id="SPRO01000050">
    <property type="protein sequence ID" value="TIC27802.1"/>
    <property type="molecule type" value="Genomic_DNA"/>
</dbReference>
<dbReference type="PROSITE" id="PS51495">
    <property type="entry name" value="GLUE"/>
    <property type="match status" value="1"/>
</dbReference>
<evidence type="ECO:0000313" key="14">
    <source>
        <dbReference type="EMBL" id="TIC70381.1"/>
    </source>
</evidence>
<comment type="function">
    <text evidence="6">Component of the ESCRT-II complex (endosomal sorting complex required for transport II), which is required for multivesicular body (MVB) formation and sorting of endosomal cargo proteins into MVBs.</text>
</comment>
<evidence type="ECO:0000313" key="19">
    <source>
        <dbReference type="Proteomes" id="UP000310685"/>
    </source>
</evidence>
<dbReference type="Proteomes" id="UP000310708">
    <property type="component" value="Unassembled WGS sequence"/>
</dbReference>
<dbReference type="Proteomes" id="UP000305647">
    <property type="component" value="Unassembled WGS sequence"/>
</dbReference>
<dbReference type="Proteomes" id="UP000309601">
    <property type="component" value="Unassembled WGS sequence"/>
</dbReference>
<keyword evidence="3 5" id="KW-0863">Zinc-finger</keyword>
<dbReference type="GO" id="GO:0008270">
    <property type="term" value="F:zinc ion binding"/>
    <property type="evidence" value="ECO:0007669"/>
    <property type="project" value="UniProtKB-KW"/>
</dbReference>
<keyword evidence="6" id="KW-0967">Endosome</keyword>
<name>A0A4T0TPG5_9BASI</name>
<comment type="caution">
    <text evidence="12">The sequence shown here is derived from an EMBL/GenBank/DDBJ whole genome shotgun (WGS) entry which is preliminary data.</text>
</comment>
<dbReference type="Gene3D" id="2.30.29.30">
    <property type="entry name" value="Pleckstrin-homology domain (PH domain)/Phosphotyrosine-binding domain (PTB)"/>
    <property type="match status" value="1"/>
</dbReference>
<evidence type="ECO:0000313" key="10">
    <source>
        <dbReference type="EMBL" id="TIB97065.1"/>
    </source>
</evidence>
<evidence type="ECO:0000313" key="16">
    <source>
        <dbReference type="Proteomes" id="UP000305647"/>
    </source>
</evidence>
<evidence type="ECO:0000259" key="8">
    <source>
        <dbReference type="PROSITE" id="PS51495"/>
    </source>
</evidence>
<dbReference type="PROSITE" id="PS01358">
    <property type="entry name" value="ZF_RANBP2_1"/>
    <property type="match status" value="1"/>
</dbReference>
<comment type="subunit">
    <text evidence="6">Component of the endosomal sorting complex required for transport II (ESCRT-II).</text>
</comment>
<dbReference type="Gene3D" id="6.10.140.260">
    <property type="match status" value="1"/>
</dbReference>
<dbReference type="InterPro" id="IPR037855">
    <property type="entry name" value="Vps36"/>
</dbReference>
<organism evidence="12 20">
    <name type="scientific">Wallemia mellicola</name>
    <dbReference type="NCBI Taxonomy" id="1708541"/>
    <lineage>
        <taxon>Eukaryota</taxon>
        <taxon>Fungi</taxon>
        <taxon>Dikarya</taxon>
        <taxon>Basidiomycota</taxon>
        <taxon>Wallemiomycotina</taxon>
        <taxon>Wallemiomycetes</taxon>
        <taxon>Wallemiales</taxon>
        <taxon>Wallemiaceae</taxon>
        <taxon>Wallemia</taxon>
    </lineage>
</organism>
<dbReference type="Proteomes" id="UP000310685">
    <property type="component" value="Unassembled WGS sequence"/>
</dbReference>
<dbReference type="GO" id="GO:0032266">
    <property type="term" value="F:phosphatidylinositol-3-phosphate binding"/>
    <property type="evidence" value="ECO:0007669"/>
    <property type="project" value="UniProtKB-UniRule"/>
</dbReference>
<dbReference type="InterPro" id="IPR001876">
    <property type="entry name" value="Znf_RanBP2"/>
</dbReference>
<keyword evidence="6" id="KW-0963">Cytoplasm</keyword>
<dbReference type="Pfam" id="PF11605">
    <property type="entry name" value="Vps36_ESCRT-II"/>
    <property type="match status" value="1"/>
</dbReference>
<dbReference type="PANTHER" id="PTHR13128">
    <property type="entry name" value="VACUOLAR PROTEIN-SORTING-ASSOCIATED PROTEIN 36"/>
    <property type="match status" value="1"/>
</dbReference>
<evidence type="ECO:0000313" key="9">
    <source>
        <dbReference type="EMBL" id="TIB76304.1"/>
    </source>
</evidence>
<dbReference type="SMART" id="SM00547">
    <property type="entry name" value="ZnF_RBZ"/>
    <property type="match status" value="2"/>
</dbReference>
<dbReference type="Gene3D" id="1.10.10.10">
    <property type="entry name" value="Winged helix-like DNA-binding domain superfamily/Winged helix DNA-binding domain"/>
    <property type="match status" value="1"/>
</dbReference>
<feature type="domain" description="GLUE N-terminal" evidence="8">
    <location>
        <begin position="4"/>
        <end position="214"/>
    </location>
</feature>
<dbReference type="EMBL" id="SPRV01000007">
    <property type="protein sequence ID" value="TIC70381.1"/>
    <property type="molecule type" value="Genomic_DNA"/>
</dbReference>
<dbReference type="SUPFAM" id="SSF50729">
    <property type="entry name" value="PH domain-like"/>
    <property type="match status" value="1"/>
</dbReference>
<evidence type="ECO:0000256" key="3">
    <source>
        <dbReference type="ARBA" id="ARBA00022771"/>
    </source>
</evidence>
<proteinExistence type="inferred from homology"/>
<dbReference type="InterPro" id="IPR011993">
    <property type="entry name" value="PH-like_dom_sf"/>
</dbReference>
<dbReference type="Proteomes" id="UP000305362">
    <property type="component" value="Unassembled WGS sequence"/>
</dbReference>
<evidence type="ECO:0000256" key="2">
    <source>
        <dbReference type="ARBA" id="ARBA00022723"/>
    </source>
</evidence>
<keyword evidence="6" id="KW-0813">Transport</keyword>
<dbReference type="SUPFAM" id="SSF90209">
    <property type="entry name" value="Ran binding protein zinc finger-like"/>
    <property type="match status" value="1"/>
</dbReference>
<dbReference type="GO" id="GO:0043328">
    <property type="term" value="P:protein transport to vacuole involved in ubiquitin-dependent protein catabolic process via the multivesicular body sorting pathway"/>
    <property type="evidence" value="ECO:0007669"/>
    <property type="project" value="UniProtKB-UniRule"/>
</dbReference>
<sequence>MIKLNITNEQVKINLNKKENVLFTNNNVGIYLNDNKDSQRQFGSIYATNYRLIYVDNNNQSKSFTINLENISKTEFYTGFLKSSPKVTIYLKNMVNKDNKNDWICSICSFLNPIDSISCNLCGVVKDTNNSNRQNARNKSQFDNSCPKCTFKNHPLMTRCELCETTLKPLQSTTPTITPEFIRVSFRGGGEGQFYSTLKLVLEYKAWSIEDPNDKVLQRDQSAGIGGILASVDTKVQSSQSNIVDAFKDLQTLFLKADEMVKCADQLASRLPKNKEQMTDVEKEAQYFLNSSFNDINLGIAPTATSDEESLAFELKAILHGDSGLLSGNKRNVINLDEVWCAWNRGRGVALLNPKVLIDILPYIERTTNIRSLKLQSGIIVLHNPSHSLEEFNKRLESYIEDCRGGVTTIEIAQKEELPPSLIEDFILCAQAKFASVVKDVSSGGLVRYWKNEFKDFTIENELNDYFVNWKL</sequence>
<gene>
    <name evidence="12" type="ORF">E3Q01_03431</name>
    <name evidence="13" type="ORF">E3Q02_01657</name>
    <name evidence="14" type="ORF">E3Q03_01056</name>
    <name evidence="11" type="ORF">E3Q10_03523</name>
    <name evidence="10" type="ORF">E3Q17_03558</name>
    <name evidence="9" type="ORF">E3Q22_03584</name>
</gene>
<evidence type="ECO:0000313" key="13">
    <source>
        <dbReference type="EMBL" id="TIC66972.1"/>
    </source>
</evidence>
<evidence type="ECO:0000313" key="15">
    <source>
        <dbReference type="Proteomes" id="UP000305362"/>
    </source>
</evidence>
<evidence type="ECO:0000313" key="17">
    <source>
        <dbReference type="Proteomes" id="UP000307169"/>
    </source>
</evidence>
<reference evidence="15 16" key="1">
    <citation type="submission" date="2019-03" db="EMBL/GenBank/DDBJ databases">
        <title>Sequencing 25 genomes of Wallemia mellicola.</title>
        <authorList>
            <person name="Gostincar C."/>
        </authorList>
    </citation>
    <scope>NUCLEOTIDE SEQUENCE [LARGE SCALE GENOMIC DNA]</scope>
    <source>
        <strain evidence="10 17">EXF-1262</strain>
        <strain evidence="13 18">EXF-1274</strain>
        <strain evidence="14 15">EXF-1277</strain>
        <strain evidence="9 19">EXF-6152</strain>
        <strain evidence="12 20">EXF-757</strain>
        <strain evidence="11 16">EXF-8738</strain>
    </source>
</reference>
<keyword evidence="4" id="KW-0862">Zinc</keyword>
<dbReference type="InterPro" id="IPR021648">
    <property type="entry name" value="GLUE_dom"/>
</dbReference>
<dbReference type="EMBL" id="SPRW01000014">
    <property type="protein sequence ID" value="TIC66972.1"/>
    <property type="molecule type" value="Genomic_DNA"/>
</dbReference>
<dbReference type="PANTHER" id="PTHR13128:SF12">
    <property type="entry name" value="VACUOLAR PROTEIN-SORTING-ASSOCIATED PROTEIN 36"/>
    <property type="match status" value="1"/>
</dbReference>
<dbReference type="OrthoDB" id="271448at2759"/>
<dbReference type="EMBL" id="SPRC01000048">
    <property type="protein sequence ID" value="TIB76304.1"/>
    <property type="molecule type" value="Genomic_DNA"/>
</dbReference>
<dbReference type="PROSITE" id="PS50199">
    <property type="entry name" value="ZF_RANBP2_2"/>
    <property type="match status" value="1"/>
</dbReference>
<evidence type="ECO:0000256" key="6">
    <source>
        <dbReference type="RuleBase" id="RU367095"/>
    </source>
</evidence>
<dbReference type="EMBL" id="SPRH01000053">
    <property type="protein sequence ID" value="TIB97065.1"/>
    <property type="molecule type" value="Genomic_DNA"/>
</dbReference>
<dbReference type="InterPro" id="IPR036388">
    <property type="entry name" value="WH-like_DNA-bd_sf"/>
</dbReference>
<comment type="subcellular location">
    <subcellularLocation>
        <location evidence="6">Cytoplasm</location>
    </subcellularLocation>
    <subcellularLocation>
        <location evidence="6">Endosome</location>
    </subcellularLocation>
</comment>
<feature type="domain" description="RanBP2-type" evidence="7">
    <location>
        <begin position="99"/>
        <end position="128"/>
    </location>
</feature>
<keyword evidence="2" id="KW-0479">Metal-binding</keyword>